<dbReference type="PROSITE" id="PS50950">
    <property type="entry name" value="ZF_THAP"/>
    <property type="match status" value="1"/>
</dbReference>
<sequence>VCDNLVYGAKLNSDKHFWLYNSTVSFHSFPVEEDLRKKWIVQIRRDDFQVNKNTKVCSVHFRPDDFMEEPRLKHLKKGVFPTLFEWNHHQEQPPRLSVWERRERLLTLMWRGLDMIIVQFPKLQLWTWFYMKNEDQGSNANGFHPGSPSDRFYWLGWFGDVKRWCRECVDCGSRKAVGKQWRAPLQSVVTSRPYERVAVDILGPLPETPKENKYIVVIGDYFSRWTEAFPLPNQEAETVAKLLVEQWVCRFGAPRIIHTDQGRNFESRLFKEVCQLLNIYKTRTSPYHPQSDGMVERFNRTLASMLSLFVDDNQANWDILLPYVMMAYRSSVHSSTGFTPYKVVFGKEIVLPVDVMLNLGGGETFSSTSDLVG</sequence>
<keyword evidence="4 5" id="KW-0238">DNA-binding</keyword>
<dbReference type="InterPro" id="IPR012337">
    <property type="entry name" value="RNaseH-like_sf"/>
</dbReference>
<dbReference type="InterPro" id="IPR050951">
    <property type="entry name" value="Retrovirus_Pol_polyprotein"/>
</dbReference>
<evidence type="ECO:0008006" key="10">
    <source>
        <dbReference type="Google" id="ProtNLM"/>
    </source>
</evidence>
<dbReference type="Pfam" id="PF05485">
    <property type="entry name" value="THAP"/>
    <property type="match status" value="1"/>
</dbReference>
<dbReference type="PANTHER" id="PTHR37984:SF15">
    <property type="entry name" value="INTEGRASE CATALYTIC DOMAIN-CONTAINING PROTEIN"/>
    <property type="match status" value="1"/>
</dbReference>
<protein>
    <recommendedName>
        <fullName evidence="10">Integrase catalytic domain-containing protein</fullName>
    </recommendedName>
</protein>
<dbReference type="Gene3D" id="6.20.210.20">
    <property type="entry name" value="THAP domain"/>
    <property type="match status" value="1"/>
</dbReference>
<organism evidence="8 9">
    <name type="scientific">Cyprinus carpio carpio</name>
    <dbReference type="NCBI Taxonomy" id="630221"/>
    <lineage>
        <taxon>Eukaryota</taxon>
        <taxon>Metazoa</taxon>
        <taxon>Chordata</taxon>
        <taxon>Craniata</taxon>
        <taxon>Vertebrata</taxon>
        <taxon>Euteleostomi</taxon>
        <taxon>Actinopterygii</taxon>
        <taxon>Neopterygii</taxon>
        <taxon>Teleostei</taxon>
        <taxon>Ostariophysi</taxon>
        <taxon>Cypriniformes</taxon>
        <taxon>Cyprinidae</taxon>
        <taxon>Cyprininae</taxon>
        <taxon>Cyprinus</taxon>
    </lineage>
</organism>
<evidence type="ECO:0000256" key="1">
    <source>
        <dbReference type="ARBA" id="ARBA00022723"/>
    </source>
</evidence>
<dbReference type="SMART" id="SM00980">
    <property type="entry name" value="THAP"/>
    <property type="match status" value="1"/>
</dbReference>
<evidence type="ECO:0000313" key="8">
    <source>
        <dbReference type="Ensembl" id="ENSCCRP00000000653.2"/>
    </source>
</evidence>
<dbReference type="Gene3D" id="3.30.420.10">
    <property type="entry name" value="Ribonuclease H-like superfamily/Ribonuclease H"/>
    <property type="match status" value="1"/>
</dbReference>
<feature type="domain" description="Integrase catalytic" evidence="7">
    <location>
        <begin position="189"/>
        <end position="348"/>
    </location>
</feature>
<reference evidence="8" key="2">
    <citation type="submission" date="2025-09" db="UniProtKB">
        <authorList>
            <consortium name="Ensembl"/>
        </authorList>
    </citation>
    <scope>IDENTIFICATION</scope>
</reference>
<evidence type="ECO:0000256" key="5">
    <source>
        <dbReference type="PROSITE-ProRule" id="PRU00309"/>
    </source>
</evidence>
<evidence type="ECO:0000256" key="2">
    <source>
        <dbReference type="ARBA" id="ARBA00022771"/>
    </source>
</evidence>
<dbReference type="FunFam" id="3.30.420.10:FF:000032">
    <property type="entry name" value="Retrovirus-related Pol polyprotein from transposon 297-like Protein"/>
    <property type="match status" value="1"/>
</dbReference>
<dbReference type="SUPFAM" id="SSF57716">
    <property type="entry name" value="Glucocorticoid receptor-like (DNA-binding domain)"/>
    <property type="match status" value="1"/>
</dbReference>
<keyword evidence="1" id="KW-0479">Metal-binding</keyword>
<dbReference type="Pfam" id="PF00665">
    <property type="entry name" value="rve"/>
    <property type="match status" value="1"/>
</dbReference>
<name>A0A8C0XU21_CYPCA</name>
<dbReference type="Proteomes" id="UP001108240">
    <property type="component" value="Unplaced"/>
</dbReference>
<dbReference type="GO" id="GO:0008270">
    <property type="term" value="F:zinc ion binding"/>
    <property type="evidence" value="ECO:0007669"/>
    <property type="project" value="UniProtKB-KW"/>
</dbReference>
<dbReference type="GO" id="GO:0015074">
    <property type="term" value="P:DNA integration"/>
    <property type="evidence" value="ECO:0007669"/>
    <property type="project" value="InterPro"/>
</dbReference>
<dbReference type="SUPFAM" id="SSF53098">
    <property type="entry name" value="Ribonuclease H-like"/>
    <property type="match status" value="1"/>
</dbReference>
<evidence type="ECO:0000256" key="4">
    <source>
        <dbReference type="ARBA" id="ARBA00023125"/>
    </source>
</evidence>
<keyword evidence="9" id="KW-1185">Reference proteome</keyword>
<dbReference type="InterPro" id="IPR001584">
    <property type="entry name" value="Integrase_cat-core"/>
</dbReference>
<evidence type="ECO:0000313" key="9">
    <source>
        <dbReference type="Proteomes" id="UP001108240"/>
    </source>
</evidence>
<reference evidence="8" key="1">
    <citation type="submission" date="2025-08" db="UniProtKB">
        <authorList>
            <consortium name="Ensembl"/>
        </authorList>
    </citation>
    <scope>IDENTIFICATION</scope>
</reference>
<dbReference type="InterPro" id="IPR036397">
    <property type="entry name" value="RNaseH_sf"/>
</dbReference>
<dbReference type="InterPro" id="IPR006612">
    <property type="entry name" value="THAP_Znf"/>
</dbReference>
<feature type="domain" description="THAP-type" evidence="6">
    <location>
        <begin position="1"/>
        <end position="84"/>
    </location>
</feature>
<evidence type="ECO:0000256" key="3">
    <source>
        <dbReference type="ARBA" id="ARBA00022833"/>
    </source>
</evidence>
<dbReference type="GeneTree" id="ENSGT01000000214408"/>
<accession>A0A8C0XU21</accession>
<dbReference type="PANTHER" id="PTHR37984">
    <property type="entry name" value="PROTEIN CBG26694"/>
    <property type="match status" value="1"/>
</dbReference>
<dbReference type="AlphaFoldDB" id="A0A8C0XU21"/>
<dbReference type="Ensembl" id="ENSCCRT00000000744.2">
    <property type="protein sequence ID" value="ENSCCRP00000000653.2"/>
    <property type="gene ID" value="ENSCCRG00000000463.2"/>
</dbReference>
<evidence type="ECO:0000259" key="7">
    <source>
        <dbReference type="PROSITE" id="PS50994"/>
    </source>
</evidence>
<dbReference type="PROSITE" id="PS50994">
    <property type="entry name" value="INTEGRASE"/>
    <property type="match status" value="1"/>
</dbReference>
<dbReference type="InterPro" id="IPR038441">
    <property type="entry name" value="THAP_Znf_sf"/>
</dbReference>
<evidence type="ECO:0000259" key="6">
    <source>
        <dbReference type="PROSITE" id="PS50950"/>
    </source>
</evidence>
<proteinExistence type="predicted"/>
<keyword evidence="3" id="KW-0862">Zinc</keyword>
<dbReference type="GO" id="GO:0003677">
    <property type="term" value="F:DNA binding"/>
    <property type="evidence" value="ECO:0007669"/>
    <property type="project" value="UniProtKB-UniRule"/>
</dbReference>
<dbReference type="SMART" id="SM00692">
    <property type="entry name" value="DM3"/>
    <property type="match status" value="1"/>
</dbReference>
<keyword evidence="2 5" id="KW-0863">Zinc-finger</keyword>